<evidence type="ECO:0000256" key="3">
    <source>
        <dbReference type="ARBA" id="ARBA00023136"/>
    </source>
</evidence>
<proteinExistence type="predicted"/>
<accession>A0ABS8YL67</accession>
<organism evidence="7 8">
    <name type="scientific">Paenibacillus profundus</name>
    <dbReference type="NCBI Taxonomy" id="1173085"/>
    <lineage>
        <taxon>Bacteria</taxon>
        <taxon>Bacillati</taxon>
        <taxon>Bacillota</taxon>
        <taxon>Bacilli</taxon>
        <taxon>Bacillales</taxon>
        <taxon>Paenibacillaceae</taxon>
        <taxon>Paenibacillus</taxon>
    </lineage>
</organism>
<evidence type="ECO:0000256" key="1">
    <source>
        <dbReference type="ARBA" id="ARBA00022475"/>
    </source>
</evidence>
<evidence type="ECO:0000256" key="2">
    <source>
        <dbReference type="ARBA" id="ARBA00022729"/>
    </source>
</evidence>
<evidence type="ECO:0000313" key="7">
    <source>
        <dbReference type="EMBL" id="MCE5172307.1"/>
    </source>
</evidence>
<gene>
    <name evidence="7" type="ORF">LQV63_23800</name>
</gene>
<dbReference type="EMBL" id="JAJNBZ010000027">
    <property type="protein sequence ID" value="MCE5172307.1"/>
    <property type="molecule type" value="Genomic_DNA"/>
</dbReference>
<dbReference type="InterPro" id="IPR050490">
    <property type="entry name" value="Bact_solute-bd_prot1"/>
</dbReference>
<protein>
    <submittedName>
        <fullName evidence="7">ABC transporter substrate-binding protein</fullName>
    </submittedName>
</protein>
<evidence type="ECO:0000256" key="6">
    <source>
        <dbReference type="SAM" id="SignalP"/>
    </source>
</evidence>
<feature type="chain" id="PRO_5045286504" evidence="6">
    <location>
        <begin position="22"/>
        <end position="445"/>
    </location>
</feature>
<keyword evidence="2 6" id="KW-0732">Signal</keyword>
<evidence type="ECO:0000313" key="8">
    <source>
        <dbReference type="Proteomes" id="UP001199916"/>
    </source>
</evidence>
<dbReference type="Gene3D" id="3.40.190.10">
    <property type="entry name" value="Periplasmic binding protein-like II"/>
    <property type="match status" value="1"/>
</dbReference>
<keyword evidence="1" id="KW-1003">Cell membrane</keyword>
<keyword evidence="4" id="KW-0564">Palmitate</keyword>
<keyword evidence="5" id="KW-0449">Lipoprotein</keyword>
<reference evidence="7 8" key="1">
    <citation type="submission" date="2021-11" db="EMBL/GenBank/DDBJ databases">
        <title>Draft genome sequence of Paenibacillus profundus YoMME, a new Gram-positive bacteria with exoelectrogenic properties.</title>
        <authorList>
            <person name="Hubenova Y."/>
            <person name="Hubenova E."/>
            <person name="Manasiev Y."/>
            <person name="Peykov S."/>
            <person name="Mitov M."/>
        </authorList>
    </citation>
    <scope>NUCLEOTIDE SEQUENCE [LARGE SCALE GENOMIC DNA]</scope>
    <source>
        <strain evidence="7 8">YoMME</strain>
    </source>
</reference>
<name>A0ABS8YL67_9BACL</name>
<dbReference type="InterPro" id="IPR006059">
    <property type="entry name" value="SBP"/>
</dbReference>
<dbReference type="Pfam" id="PF01547">
    <property type="entry name" value="SBP_bac_1"/>
    <property type="match status" value="1"/>
</dbReference>
<dbReference type="PROSITE" id="PS51257">
    <property type="entry name" value="PROKAR_LIPOPROTEIN"/>
    <property type="match status" value="1"/>
</dbReference>
<dbReference type="PANTHER" id="PTHR43649">
    <property type="entry name" value="ARABINOSE-BINDING PROTEIN-RELATED"/>
    <property type="match status" value="1"/>
</dbReference>
<keyword evidence="3" id="KW-0472">Membrane</keyword>
<dbReference type="SUPFAM" id="SSF53850">
    <property type="entry name" value="Periplasmic binding protein-like II"/>
    <property type="match status" value="1"/>
</dbReference>
<comment type="caution">
    <text evidence="7">The sequence shown here is derived from an EMBL/GenBank/DDBJ whole genome shotgun (WGS) entry which is preliminary data.</text>
</comment>
<dbReference type="Proteomes" id="UP001199916">
    <property type="component" value="Unassembled WGS sequence"/>
</dbReference>
<feature type="signal peptide" evidence="6">
    <location>
        <begin position="1"/>
        <end position="21"/>
    </location>
</feature>
<dbReference type="PANTHER" id="PTHR43649:SF33">
    <property type="entry name" value="POLYGALACTURONAN_RHAMNOGALACTURONAN-BINDING PROTEIN YTCQ"/>
    <property type="match status" value="1"/>
</dbReference>
<evidence type="ECO:0000256" key="4">
    <source>
        <dbReference type="ARBA" id="ARBA00023139"/>
    </source>
</evidence>
<evidence type="ECO:0000256" key="5">
    <source>
        <dbReference type="ARBA" id="ARBA00023288"/>
    </source>
</evidence>
<sequence length="445" mass="50365">MKKRLWLLFICMIMTATTACGSGEGGKMEGKEKTLTKEGKMVVTLSLQEPNAFYQAVEKKFEEKYPDIDLQIQAYKQMGEKWEPGDFEKYRKTTNTALLSGKGADIIEVGSLPIGEYVSKQLLLNMDDYLEQAPLLNKSDLQMNALEAFKLNGGMYAMPSGFFLRAFIGDGDILENTSVDDKNWTWQEFKEVSKELMQKAGESSKEPRYALANEPPEVILQEMVVDSYTEFVDRAAQKAKFDSPLYVDMMQQIKKMYDDEVMTSKPAEIGKQLFYSAVLFSPADFIDVPHTFFSNPKLLHKPHAEGQTVGMRIIPSSQFAIQAKSPVTEEAWKFIAFLLSEEVQSLQEREGFSLLTSVNEKKLNDIQEQVNSGTYKLPNGKAAKVQDEEFTQFKQLLRTPYQFAMLDGKVIAMVGEESSSFFSGQKSAEEVAKLIQNRTTIYLNE</sequence>
<keyword evidence="8" id="KW-1185">Reference proteome</keyword>
<dbReference type="RefSeq" id="WP_233698575.1">
    <property type="nucleotide sequence ID" value="NZ_JAJNBZ010000027.1"/>
</dbReference>